<reference evidence="9" key="1">
    <citation type="journal article" date="2017" name="Nature">
        <title>The genome of Chenopodium quinoa.</title>
        <authorList>
            <person name="Jarvis D.E."/>
            <person name="Ho Y.S."/>
            <person name="Lightfoot D.J."/>
            <person name="Schmoeckel S.M."/>
            <person name="Li B."/>
            <person name="Borm T.J.A."/>
            <person name="Ohyanagi H."/>
            <person name="Mineta K."/>
            <person name="Michell C.T."/>
            <person name="Saber N."/>
            <person name="Kharbatia N.M."/>
            <person name="Rupper R.R."/>
            <person name="Sharp A.R."/>
            <person name="Dally N."/>
            <person name="Boughton B.A."/>
            <person name="Woo Y.H."/>
            <person name="Gao G."/>
            <person name="Schijlen E.G.W.M."/>
            <person name="Guo X."/>
            <person name="Momin A.A."/>
            <person name="Negrao S."/>
            <person name="Al-Babili S."/>
            <person name="Gehring C."/>
            <person name="Roessner U."/>
            <person name="Jung C."/>
            <person name="Murphy K."/>
            <person name="Arold S.T."/>
            <person name="Gojobori T."/>
            <person name="van der Linden C.G."/>
            <person name="van Loo E.N."/>
            <person name="Jellen E.N."/>
            <person name="Maughan P.J."/>
            <person name="Tester M."/>
        </authorList>
    </citation>
    <scope>NUCLEOTIDE SEQUENCE [LARGE SCALE GENOMIC DNA]</scope>
    <source>
        <strain evidence="9">cv. PI 614886</strain>
    </source>
</reference>
<comment type="subcellular location">
    <subcellularLocation>
        <location evidence="1">Membrane</location>
    </subcellularLocation>
</comment>
<sequence length="221" mass="24051">MRERRSLMLVHFLFSQSKGSWVHCGYHLTTSIVAPALLSLPSPPSSVRDMAHDILGPRWGRYIVGPVQFAVCYGAVVGACLIGGQCIKAIYLLFNPNGTMKLYEFIIIFGGLMLILAQMPSFHSLRHINLISLLLCLGYSAAATVGSVYIGHKSKGPEKDYSLVGNSEDRLFGVFNAIAIIATTFGNGIIPEIQGNASTTSKREDVQGTIRVLQCSFNDIL</sequence>
<dbReference type="Proteomes" id="UP000596660">
    <property type="component" value="Unplaced"/>
</dbReference>
<evidence type="ECO:0000256" key="4">
    <source>
        <dbReference type="ARBA" id="ARBA00022970"/>
    </source>
</evidence>
<dbReference type="EnsemblPlants" id="AUR62044119-RA">
    <property type="protein sequence ID" value="AUR62044119-RA:cds"/>
    <property type="gene ID" value="AUR62044119"/>
</dbReference>
<feature type="transmembrane region" description="Helical" evidence="7">
    <location>
        <begin position="128"/>
        <end position="150"/>
    </location>
</feature>
<keyword evidence="5 7" id="KW-1133">Transmembrane helix</keyword>
<organism evidence="9 10">
    <name type="scientific">Chenopodium quinoa</name>
    <name type="common">Quinoa</name>
    <dbReference type="NCBI Taxonomy" id="63459"/>
    <lineage>
        <taxon>Eukaryota</taxon>
        <taxon>Viridiplantae</taxon>
        <taxon>Streptophyta</taxon>
        <taxon>Embryophyta</taxon>
        <taxon>Tracheophyta</taxon>
        <taxon>Spermatophyta</taxon>
        <taxon>Magnoliopsida</taxon>
        <taxon>eudicotyledons</taxon>
        <taxon>Gunneridae</taxon>
        <taxon>Pentapetalae</taxon>
        <taxon>Caryophyllales</taxon>
        <taxon>Chenopodiaceae</taxon>
        <taxon>Chenopodioideae</taxon>
        <taxon>Atripliceae</taxon>
        <taxon>Chenopodium</taxon>
    </lineage>
</organism>
<evidence type="ECO:0000256" key="6">
    <source>
        <dbReference type="ARBA" id="ARBA00023136"/>
    </source>
</evidence>
<evidence type="ECO:0000256" key="1">
    <source>
        <dbReference type="ARBA" id="ARBA00004370"/>
    </source>
</evidence>
<reference evidence="9" key="2">
    <citation type="submission" date="2021-03" db="UniProtKB">
        <authorList>
            <consortium name="EnsemblPlants"/>
        </authorList>
    </citation>
    <scope>IDENTIFICATION</scope>
</reference>
<feature type="transmembrane region" description="Helical" evidence="7">
    <location>
        <begin position="102"/>
        <end position="122"/>
    </location>
</feature>
<proteinExistence type="predicted"/>
<feature type="transmembrane region" description="Helical" evidence="7">
    <location>
        <begin position="62"/>
        <end position="82"/>
    </location>
</feature>
<keyword evidence="10" id="KW-1185">Reference proteome</keyword>
<keyword evidence="2" id="KW-0813">Transport</keyword>
<accession>A0A803NDC8</accession>
<keyword evidence="4" id="KW-0029">Amino-acid transport</keyword>
<dbReference type="OMA" id="HCMSSEA"/>
<feature type="domain" description="Amino acid transporter transmembrane" evidence="8">
    <location>
        <begin position="48"/>
        <end position="202"/>
    </location>
</feature>
<evidence type="ECO:0000313" key="9">
    <source>
        <dbReference type="EnsemblPlants" id="AUR62044119-RA:cds"/>
    </source>
</evidence>
<evidence type="ECO:0000259" key="8">
    <source>
        <dbReference type="Pfam" id="PF01490"/>
    </source>
</evidence>
<dbReference type="InterPro" id="IPR013057">
    <property type="entry name" value="AA_transpt_TM"/>
</dbReference>
<evidence type="ECO:0000256" key="7">
    <source>
        <dbReference type="SAM" id="Phobius"/>
    </source>
</evidence>
<keyword evidence="3 7" id="KW-0812">Transmembrane</keyword>
<dbReference type="PANTHER" id="PTHR48017">
    <property type="entry name" value="OS05G0424000 PROTEIN-RELATED"/>
    <property type="match status" value="1"/>
</dbReference>
<dbReference type="Gramene" id="AUR62044119-RA">
    <property type="protein sequence ID" value="AUR62044119-RA:cds"/>
    <property type="gene ID" value="AUR62044119"/>
</dbReference>
<keyword evidence="6 7" id="KW-0472">Membrane</keyword>
<evidence type="ECO:0000256" key="2">
    <source>
        <dbReference type="ARBA" id="ARBA00022448"/>
    </source>
</evidence>
<evidence type="ECO:0000256" key="5">
    <source>
        <dbReference type="ARBA" id="ARBA00022989"/>
    </source>
</evidence>
<protein>
    <recommendedName>
        <fullName evidence="8">Amino acid transporter transmembrane domain-containing protein</fullName>
    </recommendedName>
</protein>
<feature type="transmembrane region" description="Helical" evidence="7">
    <location>
        <begin position="171"/>
        <end position="190"/>
    </location>
</feature>
<name>A0A803NDC8_CHEQI</name>
<dbReference type="GO" id="GO:0016020">
    <property type="term" value="C:membrane"/>
    <property type="evidence" value="ECO:0007669"/>
    <property type="project" value="UniProtKB-SubCell"/>
</dbReference>
<evidence type="ECO:0000313" key="10">
    <source>
        <dbReference type="Proteomes" id="UP000596660"/>
    </source>
</evidence>
<dbReference type="GO" id="GO:0006865">
    <property type="term" value="P:amino acid transport"/>
    <property type="evidence" value="ECO:0007669"/>
    <property type="project" value="UniProtKB-KW"/>
</dbReference>
<dbReference type="AlphaFoldDB" id="A0A803NDC8"/>
<evidence type="ECO:0000256" key="3">
    <source>
        <dbReference type="ARBA" id="ARBA00022692"/>
    </source>
</evidence>
<dbReference type="Pfam" id="PF01490">
    <property type="entry name" value="Aa_trans"/>
    <property type="match status" value="1"/>
</dbReference>